<dbReference type="NCBIfam" id="TIGR01536">
    <property type="entry name" value="asn_synth_AEB"/>
    <property type="match status" value="1"/>
</dbReference>
<comment type="pathway">
    <text evidence="1">Amino-acid biosynthesis; L-asparagine biosynthesis; L-asparagine from L-aspartate (L-Gln route): step 1/1.</text>
</comment>
<keyword evidence="8" id="KW-0061">Asparagine biosynthesis</keyword>
<dbReference type="PROSITE" id="PS51278">
    <property type="entry name" value="GATASE_TYPE_2"/>
    <property type="match status" value="1"/>
</dbReference>
<dbReference type="InterPro" id="IPR029055">
    <property type="entry name" value="Ntn_hydrolases_N"/>
</dbReference>
<dbReference type="Gene3D" id="3.60.20.10">
    <property type="entry name" value="Glutamine Phosphoribosylpyrophosphate, subunit 1, domain 1"/>
    <property type="match status" value="1"/>
</dbReference>
<dbReference type="AlphaFoldDB" id="A0A9X2I2U2"/>
<comment type="catalytic activity">
    <reaction evidence="7">
        <text>L-aspartate + L-glutamine + ATP + H2O = L-asparagine + L-glutamate + AMP + diphosphate + H(+)</text>
        <dbReference type="Rhea" id="RHEA:12228"/>
        <dbReference type="ChEBI" id="CHEBI:15377"/>
        <dbReference type="ChEBI" id="CHEBI:15378"/>
        <dbReference type="ChEBI" id="CHEBI:29985"/>
        <dbReference type="ChEBI" id="CHEBI:29991"/>
        <dbReference type="ChEBI" id="CHEBI:30616"/>
        <dbReference type="ChEBI" id="CHEBI:33019"/>
        <dbReference type="ChEBI" id="CHEBI:58048"/>
        <dbReference type="ChEBI" id="CHEBI:58359"/>
        <dbReference type="ChEBI" id="CHEBI:456215"/>
        <dbReference type="EC" id="6.3.5.4"/>
    </reaction>
</comment>
<dbReference type="SUPFAM" id="SSF56235">
    <property type="entry name" value="N-terminal nucleophile aminohydrolases (Ntn hydrolases)"/>
    <property type="match status" value="1"/>
</dbReference>
<proteinExistence type="inferred from homology"/>
<dbReference type="GO" id="GO:0005829">
    <property type="term" value="C:cytosol"/>
    <property type="evidence" value="ECO:0007669"/>
    <property type="project" value="TreeGrafter"/>
</dbReference>
<dbReference type="InterPro" id="IPR001962">
    <property type="entry name" value="Asn_synthase"/>
</dbReference>
<evidence type="ECO:0000313" key="12">
    <source>
        <dbReference type="Proteomes" id="UP001155280"/>
    </source>
</evidence>
<evidence type="ECO:0000256" key="1">
    <source>
        <dbReference type="ARBA" id="ARBA00005187"/>
    </source>
</evidence>
<evidence type="ECO:0000256" key="7">
    <source>
        <dbReference type="ARBA" id="ARBA00048741"/>
    </source>
</evidence>
<dbReference type="InterPro" id="IPR014729">
    <property type="entry name" value="Rossmann-like_a/b/a_fold"/>
</dbReference>
<feature type="domain" description="Glutamine amidotransferase type-2" evidence="10">
    <location>
        <begin position="2"/>
        <end position="208"/>
    </location>
</feature>
<feature type="binding site" evidence="9">
    <location>
        <position position="96"/>
    </location>
    <ligand>
        <name>L-glutamine</name>
        <dbReference type="ChEBI" id="CHEBI:58359"/>
    </ligand>
</feature>
<evidence type="ECO:0000256" key="2">
    <source>
        <dbReference type="ARBA" id="ARBA00005752"/>
    </source>
</evidence>
<dbReference type="GO" id="GO:0006529">
    <property type="term" value="P:asparagine biosynthetic process"/>
    <property type="evidence" value="ECO:0007669"/>
    <property type="project" value="UniProtKB-KW"/>
</dbReference>
<comment type="caution">
    <text evidence="11">The sequence shown here is derived from an EMBL/GenBank/DDBJ whole genome shotgun (WGS) entry which is preliminary data.</text>
</comment>
<accession>A0A9X2I2U2</accession>
<dbReference type="InterPro" id="IPR006426">
    <property type="entry name" value="Asn_synth_AEB"/>
</dbReference>
<dbReference type="Pfam" id="PF13537">
    <property type="entry name" value="GATase_7"/>
    <property type="match status" value="1"/>
</dbReference>
<comment type="similarity">
    <text evidence="2">Belongs to the asparagine synthetase family.</text>
</comment>
<dbReference type="Proteomes" id="UP001155280">
    <property type="component" value="Unassembled WGS sequence"/>
</dbReference>
<evidence type="ECO:0000256" key="3">
    <source>
        <dbReference type="ARBA" id="ARBA00012737"/>
    </source>
</evidence>
<keyword evidence="11" id="KW-0436">Ligase</keyword>
<sequence length="570" mass="66049">MCGIAGIIGASHFKENMQKMLESMGHRGPDHSAIYKSKNCILGHNRLSIIDLSEDANQPFIDPTGRYHLVFNGEIYNYKELREEIGNRYQFRTSSDTEVLLASYIIYGKDCLEKLNGMFAFAIWDQDKKKVFAARDRFGVKPFYYSHNQGSFIFCSEIKAIHTIVNKVVNETAWANYFSYGSYGMPEETFYSNISQLPGGYFLEYQEGSLQKYCWYNFEKRIKDGASDSGSEAEIKNNYLNLLEDAIKLRFRADVQVGFNLSGGVDSSLLLALVNHLHPNHNIRAYTFYTGDERYDELPWVEQMIANTGNPLEMVRLNSAEVPQLAEIISDYQDEPFGGIPTLAYSKIFRQASEDGMKVLLDGQGMDEQWAGYDYYSSNTNNLIQGVGKESAFKPEVLSRDFGELGKQPQYPEPFSSRVQNLQYRDLFYTKLPRTLRFNDRVSMAASTELREPFLDYRLVEFAFGLPENMKIRGGVHKFLLREIVKEFVPFEVAEAPKRPLQTPQREWLGSELVPFVEQSLQDLKECRYAIWFDFDLMEREWKSYRKNEKGHSFFLWQWINTALLLKNYQ</sequence>
<dbReference type="RefSeq" id="WP_241550304.1">
    <property type="nucleotide sequence ID" value="NZ_JANCNS010000001.1"/>
</dbReference>
<dbReference type="CDD" id="cd01991">
    <property type="entry name" value="Asn_synthase_B_C"/>
    <property type="match status" value="1"/>
</dbReference>
<dbReference type="InterPro" id="IPR033738">
    <property type="entry name" value="AsnB_N"/>
</dbReference>
<dbReference type="InterPro" id="IPR051786">
    <property type="entry name" value="ASN_synthetase/amidase"/>
</dbReference>
<keyword evidence="4 9" id="KW-0547">Nucleotide-binding</keyword>
<organism evidence="11 12">
    <name type="scientific">Christiangramia oceanisediminis</name>
    <dbReference type="NCBI Taxonomy" id="2920386"/>
    <lineage>
        <taxon>Bacteria</taxon>
        <taxon>Pseudomonadati</taxon>
        <taxon>Bacteroidota</taxon>
        <taxon>Flavobacteriia</taxon>
        <taxon>Flavobacteriales</taxon>
        <taxon>Flavobacteriaceae</taxon>
        <taxon>Christiangramia</taxon>
    </lineage>
</organism>
<dbReference type="InterPro" id="IPR017932">
    <property type="entry name" value="GATase_2_dom"/>
</dbReference>
<dbReference type="GO" id="GO:0004066">
    <property type="term" value="F:asparagine synthase (glutamine-hydrolyzing) activity"/>
    <property type="evidence" value="ECO:0007669"/>
    <property type="project" value="UniProtKB-EC"/>
</dbReference>
<evidence type="ECO:0000256" key="8">
    <source>
        <dbReference type="PIRSR" id="PIRSR001589-1"/>
    </source>
</evidence>
<name>A0A9X2I2U2_9FLAO</name>
<dbReference type="EC" id="6.3.5.4" evidence="3"/>
<dbReference type="PIRSF" id="PIRSF001589">
    <property type="entry name" value="Asn_synthetase_glu-h"/>
    <property type="match status" value="1"/>
</dbReference>
<dbReference type="EMBL" id="JANCNS010000001">
    <property type="protein sequence ID" value="MCP9198302.1"/>
    <property type="molecule type" value="Genomic_DNA"/>
</dbReference>
<evidence type="ECO:0000256" key="4">
    <source>
        <dbReference type="ARBA" id="ARBA00022741"/>
    </source>
</evidence>
<evidence type="ECO:0000313" key="11">
    <source>
        <dbReference type="EMBL" id="MCP9198302.1"/>
    </source>
</evidence>
<feature type="active site" description="For GATase activity" evidence="8">
    <location>
        <position position="2"/>
    </location>
</feature>
<dbReference type="GO" id="GO:0005524">
    <property type="term" value="F:ATP binding"/>
    <property type="evidence" value="ECO:0007669"/>
    <property type="project" value="UniProtKB-KW"/>
</dbReference>
<evidence type="ECO:0000256" key="6">
    <source>
        <dbReference type="ARBA" id="ARBA00022962"/>
    </source>
</evidence>
<dbReference type="PANTHER" id="PTHR43284:SF1">
    <property type="entry name" value="ASPARAGINE SYNTHETASE"/>
    <property type="match status" value="1"/>
</dbReference>
<protein>
    <recommendedName>
        <fullName evidence="3">asparagine synthase (glutamine-hydrolyzing)</fullName>
        <ecNumber evidence="3">6.3.5.4</ecNumber>
    </recommendedName>
</protein>
<dbReference type="SUPFAM" id="SSF52402">
    <property type="entry name" value="Adenine nucleotide alpha hydrolases-like"/>
    <property type="match status" value="1"/>
</dbReference>
<evidence type="ECO:0000256" key="5">
    <source>
        <dbReference type="ARBA" id="ARBA00022840"/>
    </source>
</evidence>
<keyword evidence="8" id="KW-0028">Amino-acid biosynthesis</keyword>
<dbReference type="CDD" id="cd00712">
    <property type="entry name" value="AsnB"/>
    <property type="match status" value="1"/>
</dbReference>
<keyword evidence="12" id="KW-1185">Reference proteome</keyword>
<gene>
    <name evidence="11" type="primary">asnB</name>
    <name evidence="11" type="ORF">MKO06_00170</name>
</gene>
<dbReference type="PANTHER" id="PTHR43284">
    <property type="entry name" value="ASPARAGINE SYNTHETASE (GLUTAMINE-HYDROLYZING)"/>
    <property type="match status" value="1"/>
</dbReference>
<evidence type="ECO:0000259" key="10">
    <source>
        <dbReference type="PROSITE" id="PS51278"/>
    </source>
</evidence>
<keyword evidence="6 8" id="KW-0315">Glutamine amidotransferase</keyword>
<dbReference type="Gene3D" id="3.40.50.620">
    <property type="entry name" value="HUPs"/>
    <property type="match status" value="1"/>
</dbReference>
<keyword evidence="5 9" id="KW-0067">ATP-binding</keyword>
<dbReference type="Pfam" id="PF00733">
    <property type="entry name" value="Asn_synthase"/>
    <property type="match status" value="1"/>
</dbReference>
<evidence type="ECO:0000256" key="9">
    <source>
        <dbReference type="PIRSR" id="PIRSR001589-2"/>
    </source>
</evidence>
<reference evidence="11" key="1">
    <citation type="submission" date="2022-07" db="EMBL/GenBank/DDBJ databases">
        <title>Gramela sediminis sp. nov., isolated from deep-sea sediment of the Indian Ocean.</title>
        <authorList>
            <person name="Shi H."/>
        </authorList>
    </citation>
    <scope>NUCLEOTIDE SEQUENCE</scope>
    <source>
        <strain evidence="11">GC03-9</strain>
    </source>
</reference>